<accession>A0A8S1IVC2</accession>
<dbReference type="AlphaFoldDB" id="A0A8S1IVC2"/>
<sequence length="116" mass="12897">MDPWTSHGLCKTRWLSRGGLRMSQCPIPLGCRKAGSAAGEDRTEAATPWEITNPCVFWYEAAVKADPPFIPLGLAACQAFAMHCVEVRRWRDLRKPGSVKQEPVFSNFSLPDHEPG</sequence>
<evidence type="ECO:0000313" key="4">
    <source>
        <dbReference type="Proteomes" id="UP000708148"/>
    </source>
</evidence>
<organism evidence="2 4">
    <name type="scientific">Ostreobium quekettii</name>
    <dbReference type="NCBI Taxonomy" id="121088"/>
    <lineage>
        <taxon>Eukaryota</taxon>
        <taxon>Viridiplantae</taxon>
        <taxon>Chlorophyta</taxon>
        <taxon>core chlorophytes</taxon>
        <taxon>Ulvophyceae</taxon>
        <taxon>TCBD clade</taxon>
        <taxon>Bryopsidales</taxon>
        <taxon>Ostreobineae</taxon>
        <taxon>Ostreobiaceae</taxon>
        <taxon>Ostreobium</taxon>
    </lineage>
</organism>
<dbReference type="Proteomes" id="UP000708148">
    <property type="component" value="Unassembled WGS sequence"/>
</dbReference>
<dbReference type="EMBL" id="CAJHUC010000693">
    <property type="protein sequence ID" value="CAD7697647.1"/>
    <property type="molecule type" value="Genomic_DNA"/>
</dbReference>
<keyword evidence="4" id="KW-1185">Reference proteome</keyword>
<comment type="caution">
    <text evidence="2">The sequence shown here is derived from an EMBL/GenBank/DDBJ whole genome shotgun (WGS) entry which is preliminary data.</text>
</comment>
<proteinExistence type="predicted"/>
<name>A0A8S1IVC2_9CHLO</name>
<feature type="region of interest" description="Disordered" evidence="1">
    <location>
        <begin position="97"/>
        <end position="116"/>
    </location>
</feature>
<dbReference type="OrthoDB" id="423598at2759"/>
<reference evidence="2" key="1">
    <citation type="submission" date="2020-12" db="EMBL/GenBank/DDBJ databases">
        <authorList>
            <person name="Iha C."/>
        </authorList>
    </citation>
    <scope>NUCLEOTIDE SEQUENCE</scope>
</reference>
<gene>
    <name evidence="2" type="ORF">OSTQU699_LOCUS3008</name>
    <name evidence="3" type="ORF">OSTQU699_LOCUS3257</name>
</gene>
<evidence type="ECO:0000256" key="1">
    <source>
        <dbReference type="SAM" id="MobiDB-lite"/>
    </source>
</evidence>
<protein>
    <submittedName>
        <fullName evidence="2">Uncharacterized protein</fullName>
    </submittedName>
</protein>
<dbReference type="EMBL" id="CAJHUC010000726">
    <property type="protein sequence ID" value="CAD7697896.1"/>
    <property type="molecule type" value="Genomic_DNA"/>
</dbReference>
<evidence type="ECO:0000313" key="3">
    <source>
        <dbReference type="EMBL" id="CAD7697896.1"/>
    </source>
</evidence>
<evidence type="ECO:0000313" key="2">
    <source>
        <dbReference type="EMBL" id="CAD7697647.1"/>
    </source>
</evidence>